<comment type="caution">
    <text evidence="1">The sequence shown here is derived from an EMBL/GenBank/DDBJ whole genome shotgun (WGS) entry which is preliminary data.</text>
</comment>
<keyword evidence="2" id="KW-1185">Reference proteome</keyword>
<dbReference type="InterPro" id="IPR016035">
    <property type="entry name" value="Acyl_Trfase/lysoPLipase"/>
</dbReference>
<accession>A0ABY2UM45</accession>
<dbReference type="Proteomes" id="UP000306791">
    <property type="component" value="Unassembled WGS sequence"/>
</dbReference>
<name>A0ABY2UM45_9GAMM</name>
<gene>
    <name evidence="1" type="ORF">FDY93_08520</name>
</gene>
<proteinExistence type="predicted"/>
<evidence type="ECO:0008006" key="3">
    <source>
        <dbReference type="Google" id="ProtNLM"/>
    </source>
</evidence>
<sequence length="373" mass="40526">MTEVAIVKKQRSCVILAGANAARRVRDEGLRPDGISTLVGASGGPKWLCISQLDRVLIGEFFRERTAPIATLGSSIGSFRNMCYATSSPMAALETLEYGYVNQTYDSARPTPAEITAAGERILRDVLGSRGAEEVAGNPVWRSHFVTVRGRGPLASEKKALLAPALLASALANAVSRRSLRAFWDRVVFHSGASPSVDFRNLYTVNTALNAENVCAAVLASGSIPLVMAGVPTPAGAPVGNYRDGGITDYHFDLGFEHPDGLVLYPHFFPYLVPGWFDKSFRWRWVRGGAMQNVILVAPSPGWVAKLPYGKIPDRDDFVKLSTEERLRYWNAVTEAGKQVAEDFYELWQTGAIADELIEVGGDQALHKLALSA</sequence>
<evidence type="ECO:0000313" key="1">
    <source>
        <dbReference type="EMBL" id="TLM77637.1"/>
    </source>
</evidence>
<dbReference type="SUPFAM" id="SSF52151">
    <property type="entry name" value="FabD/lysophospholipase-like"/>
    <property type="match status" value="1"/>
</dbReference>
<dbReference type="EMBL" id="VANI01000009">
    <property type="protein sequence ID" value="TLM77637.1"/>
    <property type="molecule type" value="Genomic_DNA"/>
</dbReference>
<protein>
    <recommendedName>
        <fullName evidence="3">Patatin-like phospholipase family protein</fullName>
    </recommendedName>
</protein>
<evidence type="ECO:0000313" key="2">
    <source>
        <dbReference type="Proteomes" id="UP000306791"/>
    </source>
</evidence>
<organism evidence="1 2">
    <name type="scientific">Microbulbifer harenosus</name>
    <dbReference type="NCBI Taxonomy" id="2576840"/>
    <lineage>
        <taxon>Bacteria</taxon>
        <taxon>Pseudomonadati</taxon>
        <taxon>Pseudomonadota</taxon>
        <taxon>Gammaproteobacteria</taxon>
        <taxon>Cellvibrionales</taxon>
        <taxon>Microbulbiferaceae</taxon>
        <taxon>Microbulbifer</taxon>
    </lineage>
</organism>
<reference evidence="1 2" key="1">
    <citation type="submission" date="2019-05" db="EMBL/GenBank/DDBJ databases">
        <title>Microbulbifer harenosus sp. nov., an alginate-degrading bacterium isolated from coastal sand.</title>
        <authorList>
            <person name="Huang H."/>
            <person name="Mo K."/>
            <person name="Bao S."/>
        </authorList>
    </citation>
    <scope>NUCLEOTIDE SEQUENCE [LARGE SCALE GENOMIC DNA]</scope>
    <source>
        <strain evidence="1 2">HB161719</strain>
    </source>
</reference>